<dbReference type="EMBL" id="RBNJ01017239">
    <property type="protein sequence ID" value="RUS24122.1"/>
    <property type="molecule type" value="Genomic_DNA"/>
</dbReference>
<protein>
    <submittedName>
        <fullName evidence="2">Senescence-associated protein-domain-containing protein</fullName>
    </submittedName>
</protein>
<dbReference type="AlphaFoldDB" id="A0A433Q315"/>
<dbReference type="Pfam" id="PF06911">
    <property type="entry name" value="Senescence"/>
    <property type="match status" value="1"/>
</dbReference>
<dbReference type="InterPro" id="IPR009686">
    <property type="entry name" value="Senescence/spartin_C"/>
</dbReference>
<organism evidence="2 3">
    <name type="scientific">Jimgerdemannia flammicorona</name>
    <dbReference type="NCBI Taxonomy" id="994334"/>
    <lineage>
        <taxon>Eukaryota</taxon>
        <taxon>Fungi</taxon>
        <taxon>Fungi incertae sedis</taxon>
        <taxon>Mucoromycota</taxon>
        <taxon>Mucoromycotina</taxon>
        <taxon>Endogonomycetes</taxon>
        <taxon>Endogonales</taxon>
        <taxon>Endogonaceae</taxon>
        <taxon>Jimgerdemannia</taxon>
    </lineage>
</organism>
<dbReference type="GO" id="GO:0005886">
    <property type="term" value="C:plasma membrane"/>
    <property type="evidence" value="ECO:0007669"/>
    <property type="project" value="TreeGrafter"/>
</dbReference>
<dbReference type="PANTHER" id="PTHR21068:SF43">
    <property type="entry name" value="SPARTIN"/>
    <property type="match status" value="1"/>
</dbReference>
<gene>
    <name evidence="2" type="ORF">BC938DRAFT_474086</name>
</gene>
<evidence type="ECO:0000313" key="2">
    <source>
        <dbReference type="EMBL" id="RUS24122.1"/>
    </source>
</evidence>
<dbReference type="InterPro" id="IPR045036">
    <property type="entry name" value="Spartin-like"/>
</dbReference>
<evidence type="ECO:0000259" key="1">
    <source>
        <dbReference type="Pfam" id="PF06911"/>
    </source>
</evidence>
<keyword evidence="3" id="KW-1185">Reference proteome</keyword>
<accession>A0A433Q315</accession>
<proteinExistence type="predicted"/>
<feature type="domain" description="Senescence" evidence="1">
    <location>
        <begin position="254"/>
        <end position="422"/>
    </location>
</feature>
<dbReference type="Proteomes" id="UP000274822">
    <property type="component" value="Unassembled WGS sequence"/>
</dbReference>
<evidence type="ECO:0000313" key="3">
    <source>
        <dbReference type="Proteomes" id="UP000274822"/>
    </source>
</evidence>
<reference evidence="2 3" key="1">
    <citation type="journal article" date="2018" name="New Phytol.">
        <title>Phylogenomics of Endogonaceae and evolution of mycorrhizas within Mucoromycota.</title>
        <authorList>
            <person name="Chang Y."/>
            <person name="Desiro A."/>
            <person name="Na H."/>
            <person name="Sandor L."/>
            <person name="Lipzen A."/>
            <person name="Clum A."/>
            <person name="Barry K."/>
            <person name="Grigoriev I.V."/>
            <person name="Martin F.M."/>
            <person name="Stajich J.E."/>
            <person name="Smith M.E."/>
            <person name="Bonito G."/>
            <person name="Spatafora J.W."/>
        </authorList>
    </citation>
    <scope>NUCLEOTIDE SEQUENCE [LARGE SCALE GENOMIC DNA]</scope>
    <source>
        <strain evidence="2 3">AD002</strain>
    </source>
</reference>
<sequence>MRQSQEPAPKNPWRFLEQIHLFPNQTNMVHLTNTDNVPTLLLTIPTVRCYFLRDGVTTTLGEGEANVHHVFVPCAGIESGDCEQVDDGCLLTVGVKNEGGAKRNILTLPLVSQSKAWQEEEKTFAFPAPDGGVYKLEMPSANPTTLDFLSDLLTHLVTFENRHRIRNAFALVDPVSGEVMEQLVADDVVLGPQDDSSWDEESVAASDDLAVGSSFLPSRMGVGAKEPIVVDEEQIRLMRKARRIRNMNTTGDIIVVSSGLMAQGMVKGATILARGISSGSRMIEKRIQPRNTPLRFSEETKAKLAAARRLSGAVYHATTTTLTATVTTASKLIPVPPAPSDTPAPPSEAAAAAHLGLSTLRAAVNLLTGLGTTAAILGASARDGVMRVVERRYGMNARVFWGRQEDVLVYFDNRGVSRRVIREGTGRGVGRGVFEEGRENVDEMEGTEAGEVIFDVGGGKDGVDGEKPKAK</sequence>
<name>A0A433Q315_9FUNG</name>
<dbReference type="PANTHER" id="PTHR21068">
    <property type="entry name" value="SPARTIN"/>
    <property type="match status" value="1"/>
</dbReference>
<comment type="caution">
    <text evidence="2">The sequence shown here is derived from an EMBL/GenBank/DDBJ whole genome shotgun (WGS) entry which is preliminary data.</text>
</comment>